<evidence type="ECO:0000313" key="2">
    <source>
        <dbReference type="EMBL" id="THV20911.1"/>
    </source>
</evidence>
<dbReference type="InterPro" id="IPR054189">
    <property type="entry name" value="DUF6894"/>
</dbReference>
<reference evidence="2 3" key="1">
    <citation type="submission" date="2019-04" db="EMBL/GenBank/DDBJ databases">
        <title>Genome sequence of strain shin9-1.</title>
        <authorList>
            <person name="Gao J."/>
            <person name="Sun J."/>
        </authorList>
    </citation>
    <scope>NUCLEOTIDE SEQUENCE [LARGE SCALE GENOMIC DNA]</scope>
    <source>
        <strain evidence="3">shin9-1</strain>
    </source>
</reference>
<dbReference type="AlphaFoldDB" id="A0A4S8NVS9"/>
<dbReference type="RefSeq" id="WP_136599771.1">
    <property type="nucleotide sequence ID" value="NZ_STGV01000006.1"/>
</dbReference>
<comment type="caution">
    <text evidence="2">The sequence shown here is derived from an EMBL/GenBank/DDBJ whole genome shotgun (WGS) entry which is preliminary data.</text>
</comment>
<dbReference type="OrthoDB" id="8021130at2"/>
<dbReference type="Pfam" id="PF21834">
    <property type="entry name" value="DUF6894"/>
    <property type="match status" value="1"/>
</dbReference>
<name>A0A4S8NVS9_9HYPH</name>
<proteinExistence type="predicted"/>
<keyword evidence="3" id="KW-1185">Reference proteome</keyword>
<dbReference type="EMBL" id="STGV01000006">
    <property type="protein sequence ID" value="THV20911.1"/>
    <property type="molecule type" value="Genomic_DNA"/>
</dbReference>
<protein>
    <recommendedName>
        <fullName evidence="1">DUF6894 domain-containing protein</fullName>
    </recommendedName>
</protein>
<gene>
    <name evidence="2" type="ORF">FAA97_17090</name>
</gene>
<feature type="domain" description="DUF6894" evidence="1">
    <location>
        <begin position="8"/>
        <end position="76"/>
    </location>
</feature>
<sequence length="82" mass="9068">MPLTEMHRYFFHIRECNGLELDDEGIEFADDVAARFGAISAAKEMVVEAVTCDLKIDGRQLEVMSASGELVAVIPLRSVIKV</sequence>
<evidence type="ECO:0000259" key="1">
    <source>
        <dbReference type="Pfam" id="PF21834"/>
    </source>
</evidence>
<accession>A0A4S8NVS9</accession>
<dbReference type="Proteomes" id="UP000308828">
    <property type="component" value="Unassembled WGS sequence"/>
</dbReference>
<organism evidence="2 3">
    <name type="scientific">Peteryoungia ipomoeae</name>
    <dbReference type="NCBI Taxonomy" id="1210932"/>
    <lineage>
        <taxon>Bacteria</taxon>
        <taxon>Pseudomonadati</taxon>
        <taxon>Pseudomonadota</taxon>
        <taxon>Alphaproteobacteria</taxon>
        <taxon>Hyphomicrobiales</taxon>
        <taxon>Rhizobiaceae</taxon>
        <taxon>Peteryoungia</taxon>
    </lineage>
</organism>
<evidence type="ECO:0000313" key="3">
    <source>
        <dbReference type="Proteomes" id="UP000308828"/>
    </source>
</evidence>